<proteinExistence type="predicted"/>
<organism evidence="1 2">
    <name type="scientific">Xenopus laevis</name>
    <name type="common">African clawed frog</name>
    <dbReference type="NCBI Taxonomy" id="8355"/>
    <lineage>
        <taxon>Eukaryota</taxon>
        <taxon>Metazoa</taxon>
        <taxon>Chordata</taxon>
        <taxon>Craniata</taxon>
        <taxon>Vertebrata</taxon>
        <taxon>Euteleostomi</taxon>
        <taxon>Amphibia</taxon>
        <taxon>Batrachia</taxon>
        <taxon>Anura</taxon>
        <taxon>Pipoidea</taxon>
        <taxon>Pipidae</taxon>
        <taxon>Xenopodinae</taxon>
        <taxon>Xenopus</taxon>
        <taxon>Xenopus</taxon>
    </lineage>
</organism>
<dbReference type="AlphaFoldDB" id="A0A974I2H2"/>
<dbReference type="EMBL" id="CM004466">
    <property type="protein sequence ID" value="OCT99199.1"/>
    <property type="molecule type" value="Genomic_DNA"/>
</dbReference>
<name>A0A974I2H2_XENLA</name>
<dbReference type="Proteomes" id="UP000694892">
    <property type="component" value="Chromosome 1L"/>
</dbReference>
<accession>A0A974I2H2</accession>
<gene>
    <name evidence="1" type="ORF">XELAEV_18004986mg</name>
</gene>
<reference evidence="2" key="1">
    <citation type="journal article" date="2016" name="Nature">
        <title>Genome evolution in the allotetraploid frog Xenopus laevis.</title>
        <authorList>
            <person name="Session A.M."/>
            <person name="Uno Y."/>
            <person name="Kwon T."/>
            <person name="Chapman J.A."/>
            <person name="Toyoda A."/>
            <person name="Takahashi S."/>
            <person name="Fukui A."/>
            <person name="Hikosaka A."/>
            <person name="Suzuki A."/>
            <person name="Kondo M."/>
            <person name="van Heeringen S.J."/>
            <person name="Quigley I."/>
            <person name="Heinz S."/>
            <person name="Ogino H."/>
            <person name="Ochi H."/>
            <person name="Hellsten U."/>
            <person name="Lyons J.B."/>
            <person name="Simakov O."/>
            <person name="Putnam N."/>
            <person name="Stites J."/>
            <person name="Kuroki Y."/>
            <person name="Tanaka T."/>
            <person name="Michiue T."/>
            <person name="Watanabe M."/>
            <person name="Bogdanovic O."/>
            <person name="Lister R."/>
            <person name="Georgiou G."/>
            <person name="Paranjpe S.S."/>
            <person name="van Kruijsbergen I."/>
            <person name="Shu S."/>
            <person name="Carlson J."/>
            <person name="Kinoshita T."/>
            <person name="Ohta Y."/>
            <person name="Mawaribuchi S."/>
            <person name="Jenkins J."/>
            <person name="Grimwood J."/>
            <person name="Schmutz J."/>
            <person name="Mitros T."/>
            <person name="Mozaffari S.V."/>
            <person name="Suzuki Y."/>
            <person name="Haramoto Y."/>
            <person name="Yamamoto T.S."/>
            <person name="Takagi C."/>
            <person name="Heald R."/>
            <person name="Miller K."/>
            <person name="Haudenschild C."/>
            <person name="Kitzman J."/>
            <person name="Nakayama T."/>
            <person name="Izutsu Y."/>
            <person name="Robert J."/>
            <person name="Fortriede J."/>
            <person name="Burns K."/>
            <person name="Lotay V."/>
            <person name="Karimi K."/>
            <person name="Yasuoka Y."/>
            <person name="Dichmann D.S."/>
            <person name="Flajnik M.F."/>
            <person name="Houston D.W."/>
            <person name="Shendure J."/>
            <person name="DuPasquier L."/>
            <person name="Vize P.D."/>
            <person name="Zorn A.M."/>
            <person name="Ito M."/>
            <person name="Marcotte E.M."/>
            <person name="Wallingford J.B."/>
            <person name="Ito Y."/>
            <person name="Asashima M."/>
            <person name="Ueno N."/>
            <person name="Matsuda Y."/>
            <person name="Veenstra G.J."/>
            <person name="Fujiyama A."/>
            <person name="Harland R.M."/>
            <person name="Taira M."/>
            <person name="Rokhsar D.S."/>
        </authorList>
    </citation>
    <scope>NUCLEOTIDE SEQUENCE [LARGE SCALE GENOMIC DNA]</scope>
    <source>
        <strain evidence="2">J</strain>
    </source>
</reference>
<evidence type="ECO:0000313" key="2">
    <source>
        <dbReference type="Proteomes" id="UP000694892"/>
    </source>
</evidence>
<evidence type="ECO:0000313" key="1">
    <source>
        <dbReference type="EMBL" id="OCT99199.1"/>
    </source>
</evidence>
<protein>
    <submittedName>
        <fullName evidence="1">Uncharacterized protein</fullName>
    </submittedName>
</protein>
<sequence>MCRTLTATRAPGSHHQNTFHISRLNFSLPGLFPLVFHCLCPINVHSTSLQNMSWCPVTNRQYHKLNK</sequence>